<evidence type="ECO:0000259" key="2">
    <source>
        <dbReference type="Pfam" id="PF16073"/>
    </source>
</evidence>
<sequence length="991" mass="108795">MVNEEDEDIPSVIAERYHRRLSAGEQNRSGTSRSGESNSDSSRAETPQLQLVNRQGRPSGGTPPQVSTPPQQTMMGVHSANSSIANTSKLISQNHGGIPLHPFSSTNTAVTSPLVSDLSPVVSASLYTRSRRETAPPLQRDHNSSGNNSMLDANSVTEFRTSEGGNEPLSPAERREEDRGVRSDDEILADASLLSFKKIISDDSDSQTRKKGKRKKLPTVRVYGESGEDTDSSSKNDRSTSCTGSDIFSETMRVMRNKLKPMEMSKSSVVSVASPRHGVGRNIDAHVYLNTHVINPRYNKIGTGRRGNFKAKVGGTAGGKGMRKSPSTHTLTSNSNLSAHLPTSPREEDLGVSSPTHDTSLLQEILGSPVEFAGRSGVGSPMGFSRSGTMHTLRQDRPGMQDSLIRPAGPSTSEEGASHAYNRTHSNNTGTYGRIPTYGGLSSHYPPRNSRTTDGGGAVERVTRVDSLPAQFPASALQKKQSSPPTNAITDKVDRERRARFVDDKTTTSFHRSLTTGTNFNPSVLKDAALKAEKTVALPEDINTIEEALLTIRLLQEQRQRRAREQESMLYLPKPIGDSAGKRVKMFALFGMLERASRFAEFNALYAGYRRELEPFLHDVSLCLAELGTQPEQDATTAAATGTFIDNLLYLLKNPLENEKIDESFYGDPINAWPAHMLYLICCFYVTATRCGFSQLQESIKESGGGLLAVGKGTLAALAVAMSGTRDELVYYTSLCFRAALHVGVVFKKRREEVAHGLQDSSNPNFALLLVNIPIFTLRQLVEEVNAGRGVVLGTVLQPHSEIEVSRVLSSRSAIVCGHPLDLARLDVVLARYADFNGVKIHKDYIPSPSPENSGYFNRRMVFDLLEYWNSISFFLDPACLKMNFYSPVDGEVWGVDTMSNGNTFRLRVAEALTYRNHDLTYGLQHIHNGDVLVDFSTMSLSIGPLIAWTNKNIKILSLPRNRRERSALSTPASQSARLRRPLHTIQVFAH</sequence>
<dbReference type="InterPro" id="IPR032088">
    <property type="entry name" value="SAT"/>
</dbReference>
<dbReference type="VEuPathDB" id="TriTrypDB:ADEAN_001031100"/>
<reference evidence="3 4" key="1">
    <citation type="submission" date="2020-08" db="EMBL/GenBank/DDBJ databases">
        <authorList>
            <person name="Newling K."/>
            <person name="Davey J."/>
            <person name="Forrester S."/>
        </authorList>
    </citation>
    <scope>NUCLEOTIDE SEQUENCE [LARGE SCALE GENOMIC DNA]</scope>
    <source>
        <strain evidence="4">Crithidia deanei Carvalho (ATCC PRA-265)</strain>
    </source>
</reference>
<evidence type="ECO:0000256" key="1">
    <source>
        <dbReference type="SAM" id="MobiDB-lite"/>
    </source>
</evidence>
<accession>A0A7G2CV05</accession>
<name>A0A7G2CV05_9TRYP</name>
<feature type="compositionally biased region" description="Low complexity" evidence="1">
    <location>
        <begin position="325"/>
        <end position="338"/>
    </location>
</feature>
<feature type="region of interest" description="Disordered" evidence="1">
    <location>
        <begin position="203"/>
        <end position="245"/>
    </location>
</feature>
<dbReference type="Pfam" id="PF16073">
    <property type="entry name" value="SAT"/>
    <property type="match status" value="1"/>
</dbReference>
<feature type="region of interest" description="Disordered" evidence="1">
    <location>
        <begin position="128"/>
        <end position="186"/>
    </location>
</feature>
<feature type="compositionally biased region" description="Polar residues" evidence="1">
    <location>
        <begin position="410"/>
        <end position="431"/>
    </location>
</feature>
<dbReference type="InterPro" id="IPR001227">
    <property type="entry name" value="Ac_transferase_dom_sf"/>
</dbReference>
<feature type="compositionally biased region" description="Low complexity" evidence="1">
    <location>
        <begin position="60"/>
        <end position="73"/>
    </location>
</feature>
<keyword evidence="4" id="KW-1185">Reference proteome</keyword>
<gene>
    <name evidence="3" type="ORF">ADEAN_001031100</name>
</gene>
<protein>
    <submittedName>
        <fullName evidence="3">Starter unit:ACP transacylase in aflatoxin biosynthesis, putative</fullName>
    </submittedName>
</protein>
<feature type="region of interest" description="Disordered" evidence="1">
    <location>
        <begin position="1"/>
        <end position="81"/>
    </location>
</feature>
<dbReference type="Proteomes" id="UP000515908">
    <property type="component" value="Chromosome 28"/>
</dbReference>
<dbReference type="OrthoDB" id="5417908at2759"/>
<feature type="compositionally biased region" description="Basic and acidic residues" evidence="1">
    <location>
        <begin position="172"/>
        <end position="185"/>
    </location>
</feature>
<dbReference type="EMBL" id="LR877172">
    <property type="protein sequence ID" value="CAD2222764.1"/>
    <property type="molecule type" value="Genomic_DNA"/>
</dbReference>
<dbReference type="AlphaFoldDB" id="A0A7G2CV05"/>
<feature type="compositionally biased region" description="Low complexity" evidence="1">
    <location>
        <begin position="27"/>
        <end position="41"/>
    </location>
</feature>
<feature type="region of interest" description="Disordered" evidence="1">
    <location>
        <begin position="305"/>
        <end position="356"/>
    </location>
</feature>
<feature type="region of interest" description="Disordered" evidence="1">
    <location>
        <begin position="406"/>
        <end position="432"/>
    </location>
</feature>
<feature type="compositionally biased region" description="Polar residues" evidence="1">
    <location>
        <begin position="44"/>
        <end position="53"/>
    </location>
</feature>
<dbReference type="GO" id="GO:0016740">
    <property type="term" value="F:transferase activity"/>
    <property type="evidence" value="ECO:0007669"/>
    <property type="project" value="InterPro"/>
</dbReference>
<dbReference type="Gene3D" id="3.40.366.10">
    <property type="entry name" value="Malonyl-Coenzyme A Acyl Carrier Protein, domain 2"/>
    <property type="match status" value="1"/>
</dbReference>
<feature type="domain" description="Starter acyltransferase (SAT)" evidence="2">
    <location>
        <begin position="600"/>
        <end position="825"/>
    </location>
</feature>
<feature type="compositionally biased region" description="Basic residues" evidence="1">
    <location>
        <begin position="209"/>
        <end position="218"/>
    </location>
</feature>
<evidence type="ECO:0000313" key="3">
    <source>
        <dbReference type="EMBL" id="CAD2222764.1"/>
    </source>
</evidence>
<feature type="compositionally biased region" description="Polar residues" evidence="1">
    <location>
        <begin position="144"/>
        <end position="159"/>
    </location>
</feature>
<proteinExistence type="predicted"/>
<evidence type="ECO:0000313" key="4">
    <source>
        <dbReference type="Proteomes" id="UP000515908"/>
    </source>
</evidence>
<organism evidence="3 4">
    <name type="scientific">Angomonas deanei</name>
    <dbReference type="NCBI Taxonomy" id="59799"/>
    <lineage>
        <taxon>Eukaryota</taxon>
        <taxon>Discoba</taxon>
        <taxon>Euglenozoa</taxon>
        <taxon>Kinetoplastea</taxon>
        <taxon>Metakinetoplastina</taxon>
        <taxon>Trypanosomatida</taxon>
        <taxon>Trypanosomatidae</taxon>
        <taxon>Strigomonadinae</taxon>
        <taxon>Angomonas</taxon>
    </lineage>
</organism>
<feature type="compositionally biased region" description="Basic and acidic residues" evidence="1">
    <location>
        <begin position="130"/>
        <end position="143"/>
    </location>
</feature>